<comment type="caution">
    <text evidence="7">The sequence shown here is derived from an EMBL/GenBank/DDBJ whole genome shotgun (WGS) entry which is preliminary data.</text>
</comment>
<comment type="cofactor">
    <cofactor evidence="4">
        <name>Zn(2+)</name>
        <dbReference type="ChEBI" id="CHEBI:29105"/>
    </cofactor>
</comment>
<sequence>MPRPVAGADEVLVRVAACGVCGSDIPRMLTKGAHQMPIICGHEFSGHIVTLGEQVEDFREGELVSVAPLIPCRRCDQCLTGNFSRCRDYDYFGSRRDGAYAEFVSVPRGNLLKTPAGIDPRAAAMTDPASIALHAIWQAPPTIGQTGGVVGCGPIGLFAIQWMRLMGMSRVLAVDVSEQKLEQAREAGATHTFLSHAPRPDVPGCDLIIEAAGHPSTANLAIRLAAPGGHVVFIGIPTQDVGLEVATFNHMLRQEVSLHGSWNSFGPPFPGPQWTTTLEKLGSGELRWEFMITHEPGLAELPETMGKFRERNEFISKVMVRP</sequence>
<evidence type="ECO:0000259" key="6">
    <source>
        <dbReference type="Pfam" id="PF08240"/>
    </source>
</evidence>
<dbReference type="RefSeq" id="WP_422864281.1">
    <property type="nucleotide sequence ID" value="NZ_JAMSKV010000008.1"/>
</dbReference>
<dbReference type="Proteomes" id="UP001524587">
    <property type="component" value="Unassembled WGS sequence"/>
</dbReference>
<dbReference type="SUPFAM" id="SSF51735">
    <property type="entry name" value="NAD(P)-binding Rossmann-fold domains"/>
    <property type="match status" value="1"/>
</dbReference>
<dbReference type="SUPFAM" id="SSF50129">
    <property type="entry name" value="GroES-like"/>
    <property type="match status" value="1"/>
</dbReference>
<name>A0ABT1W7T5_9PROT</name>
<dbReference type="Gene3D" id="3.90.180.10">
    <property type="entry name" value="Medium-chain alcohol dehydrogenases, catalytic domain"/>
    <property type="match status" value="1"/>
</dbReference>
<comment type="similarity">
    <text evidence="4">Belongs to the zinc-containing alcohol dehydrogenase family.</text>
</comment>
<dbReference type="CDD" id="cd08236">
    <property type="entry name" value="sugar_DH"/>
    <property type="match status" value="1"/>
</dbReference>
<dbReference type="InterPro" id="IPR050129">
    <property type="entry name" value="Zn_alcohol_dh"/>
</dbReference>
<dbReference type="InterPro" id="IPR011032">
    <property type="entry name" value="GroES-like_sf"/>
</dbReference>
<protein>
    <submittedName>
        <fullName evidence="7">Galactitol-1-phosphate 5-dehydrogenase</fullName>
    </submittedName>
</protein>
<evidence type="ECO:0000256" key="3">
    <source>
        <dbReference type="ARBA" id="ARBA00023002"/>
    </source>
</evidence>
<dbReference type="InterPro" id="IPR013154">
    <property type="entry name" value="ADH-like_N"/>
</dbReference>
<keyword evidence="2 4" id="KW-0862">Zinc</keyword>
<organism evidence="7 8">
    <name type="scientific">Endosaccharibacter trunci</name>
    <dbReference type="NCBI Taxonomy" id="2812733"/>
    <lineage>
        <taxon>Bacteria</taxon>
        <taxon>Pseudomonadati</taxon>
        <taxon>Pseudomonadota</taxon>
        <taxon>Alphaproteobacteria</taxon>
        <taxon>Acetobacterales</taxon>
        <taxon>Acetobacteraceae</taxon>
        <taxon>Endosaccharibacter</taxon>
    </lineage>
</organism>
<dbReference type="Pfam" id="PF00107">
    <property type="entry name" value="ADH_zinc_N"/>
    <property type="match status" value="1"/>
</dbReference>
<dbReference type="PANTHER" id="PTHR43401:SF2">
    <property type="entry name" value="L-THREONINE 3-DEHYDROGENASE"/>
    <property type="match status" value="1"/>
</dbReference>
<keyword evidence="1 4" id="KW-0479">Metal-binding</keyword>
<gene>
    <name evidence="7" type="ORF">NFI95_10065</name>
</gene>
<accession>A0ABT1W7T5</accession>
<dbReference type="EMBL" id="JAMSKV010000008">
    <property type="protein sequence ID" value="MCQ8278798.1"/>
    <property type="molecule type" value="Genomic_DNA"/>
</dbReference>
<evidence type="ECO:0000313" key="7">
    <source>
        <dbReference type="EMBL" id="MCQ8278798.1"/>
    </source>
</evidence>
<evidence type="ECO:0000256" key="1">
    <source>
        <dbReference type="ARBA" id="ARBA00022723"/>
    </source>
</evidence>
<evidence type="ECO:0000259" key="5">
    <source>
        <dbReference type="Pfam" id="PF00107"/>
    </source>
</evidence>
<dbReference type="InterPro" id="IPR002328">
    <property type="entry name" value="ADH_Zn_CS"/>
</dbReference>
<evidence type="ECO:0000256" key="4">
    <source>
        <dbReference type="RuleBase" id="RU361277"/>
    </source>
</evidence>
<dbReference type="PANTHER" id="PTHR43401">
    <property type="entry name" value="L-THREONINE 3-DEHYDROGENASE"/>
    <property type="match status" value="1"/>
</dbReference>
<proteinExistence type="inferred from homology"/>
<feature type="domain" description="Alcohol dehydrogenase-like C-terminal" evidence="5">
    <location>
        <begin position="154"/>
        <end position="263"/>
    </location>
</feature>
<feature type="domain" description="Alcohol dehydrogenase-like N-terminal" evidence="6">
    <location>
        <begin position="7"/>
        <end position="115"/>
    </location>
</feature>
<dbReference type="InterPro" id="IPR036291">
    <property type="entry name" value="NAD(P)-bd_dom_sf"/>
</dbReference>
<keyword evidence="3" id="KW-0560">Oxidoreductase</keyword>
<dbReference type="Gene3D" id="3.40.50.720">
    <property type="entry name" value="NAD(P)-binding Rossmann-like Domain"/>
    <property type="match status" value="1"/>
</dbReference>
<dbReference type="PROSITE" id="PS00059">
    <property type="entry name" value="ADH_ZINC"/>
    <property type="match status" value="1"/>
</dbReference>
<dbReference type="Pfam" id="PF08240">
    <property type="entry name" value="ADH_N"/>
    <property type="match status" value="1"/>
</dbReference>
<evidence type="ECO:0000256" key="2">
    <source>
        <dbReference type="ARBA" id="ARBA00022833"/>
    </source>
</evidence>
<dbReference type="InterPro" id="IPR013149">
    <property type="entry name" value="ADH-like_C"/>
</dbReference>
<keyword evidence="8" id="KW-1185">Reference proteome</keyword>
<evidence type="ECO:0000313" key="8">
    <source>
        <dbReference type="Proteomes" id="UP001524587"/>
    </source>
</evidence>
<reference evidence="7 8" key="1">
    <citation type="submission" date="2022-06" db="EMBL/GenBank/DDBJ databases">
        <title>Endosaccharibacter gen. nov., sp. nov., endophytic bacteria isolated from sugarcane.</title>
        <authorList>
            <person name="Pitiwittayakul N."/>
            <person name="Yukphan P."/>
            <person name="Charoenyingcharoen P."/>
            <person name="Tanasupawat S."/>
        </authorList>
    </citation>
    <scope>NUCLEOTIDE SEQUENCE [LARGE SCALE GENOMIC DNA]</scope>
    <source>
        <strain evidence="7 8">KSS8</strain>
    </source>
</reference>